<name>A0ABR3QZ32_9PLEO</name>
<reference evidence="2 3" key="1">
    <citation type="submission" date="2024-02" db="EMBL/GenBank/DDBJ databases">
        <title>De novo assembly and annotation of 12 fungi associated with fruit tree decline syndrome in Ontario, Canada.</title>
        <authorList>
            <person name="Sulman M."/>
            <person name="Ellouze W."/>
            <person name="Ilyukhin E."/>
        </authorList>
    </citation>
    <scope>NUCLEOTIDE SEQUENCE [LARGE SCALE GENOMIC DNA]</scope>
    <source>
        <strain evidence="2 3">M97-236</strain>
    </source>
</reference>
<feature type="transmembrane region" description="Helical" evidence="1">
    <location>
        <begin position="196"/>
        <end position="218"/>
    </location>
</feature>
<feature type="transmembrane region" description="Helical" evidence="1">
    <location>
        <begin position="73"/>
        <end position="92"/>
    </location>
</feature>
<keyword evidence="1" id="KW-0812">Transmembrane</keyword>
<feature type="transmembrane region" description="Helical" evidence="1">
    <location>
        <begin position="112"/>
        <end position="133"/>
    </location>
</feature>
<keyword evidence="1" id="KW-0472">Membrane</keyword>
<comment type="caution">
    <text evidence="2">The sequence shown here is derived from an EMBL/GenBank/DDBJ whole genome shotgun (WGS) entry which is preliminary data.</text>
</comment>
<evidence type="ECO:0000313" key="3">
    <source>
        <dbReference type="Proteomes" id="UP001521222"/>
    </source>
</evidence>
<keyword evidence="3" id="KW-1185">Reference proteome</keyword>
<gene>
    <name evidence="2" type="ORF">SLS59_007451</name>
</gene>
<accession>A0ABR3QZ32</accession>
<dbReference type="EMBL" id="JAKIXB020000026">
    <property type="protein sequence ID" value="KAL1597421.1"/>
    <property type="molecule type" value="Genomic_DNA"/>
</dbReference>
<protein>
    <submittedName>
        <fullName evidence="2">Uncharacterized protein</fullName>
    </submittedName>
</protein>
<proteinExistence type="predicted"/>
<organism evidence="2 3">
    <name type="scientific">Nothophoma quercina</name>
    <dbReference type="NCBI Taxonomy" id="749835"/>
    <lineage>
        <taxon>Eukaryota</taxon>
        <taxon>Fungi</taxon>
        <taxon>Dikarya</taxon>
        <taxon>Ascomycota</taxon>
        <taxon>Pezizomycotina</taxon>
        <taxon>Dothideomycetes</taxon>
        <taxon>Pleosporomycetidae</taxon>
        <taxon>Pleosporales</taxon>
        <taxon>Pleosporineae</taxon>
        <taxon>Didymellaceae</taxon>
        <taxon>Nothophoma</taxon>
    </lineage>
</organism>
<keyword evidence="1" id="KW-1133">Transmembrane helix</keyword>
<evidence type="ECO:0000256" key="1">
    <source>
        <dbReference type="SAM" id="Phobius"/>
    </source>
</evidence>
<evidence type="ECO:0000313" key="2">
    <source>
        <dbReference type="EMBL" id="KAL1597421.1"/>
    </source>
</evidence>
<dbReference type="Proteomes" id="UP001521222">
    <property type="component" value="Unassembled WGS sequence"/>
</dbReference>
<sequence>MEYRNLLTLALVPSILFLLLSFVSVALTTHYWIIGDWITPRGVKVQTSTFNDRTQSYTIDETIVYFTENDTDATIVSGCICLTASIVALIAWAQLRKPGMDTQFATNKRRFWILAVVVTTLTGAVCALVSIILHYTNKGDDEFGCRSETLQMAGKFNTNKYCTREMAACNFLPRYLSKGDKSSASLGCTEAVTVKWLQIALIFLALIILNIFSVQAFFRRKTRPTRMAVAEKEPMPVELSERFPNERFPSRERF</sequence>